<sequence length="63" mass="7505">MDMKFTDEQNLAFIKVYKQPHAQIKIAEGVDLHQQFAYELMIERQAAKLLCHQMDYTLDTRVF</sequence>
<evidence type="ECO:0000313" key="2">
    <source>
        <dbReference type="Proteomes" id="UP000202763"/>
    </source>
</evidence>
<protein>
    <submittedName>
        <fullName evidence="1">Uncharacterized protein</fullName>
    </submittedName>
</protein>
<dbReference type="GeneID" id="26796537"/>
<evidence type="ECO:0000313" key="1">
    <source>
        <dbReference type="EMBL" id="AKO60943.1"/>
    </source>
</evidence>
<dbReference type="KEGG" id="vg:26796537"/>
<name>A0A0H4IRP4_9CAUD</name>
<dbReference type="RefSeq" id="YP_009225476.1">
    <property type="nucleotide sequence ID" value="NC_029094.1"/>
</dbReference>
<dbReference type="Proteomes" id="UP000202763">
    <property type="component" value="Segment"/>
</dbReference>
<reference evidence="1 2" key="1">
    <citation type="submission" date="2015-05" db="EMBL/GenBank/DDBJ databases">
        <authorList>
            <person name="Wang D.B."/>
            <person name="Wang M."/>
        </authorList>
    </citation>
    <scope>NUCLEOTIDE SEQUENCE [LARGE SCALE GENOMIC DNA]</scope>
</reference>
<dbReference type="EMBL" id="KR534323">
    <property type="protein sequence ID" value="AKO60943.1"/>
    <property type="molecule type" value="Genomic_DNA"/>
</dbReference>
<organism evidence="1 2">
    <name type="scientific">Pseudoalteromonas phage H101</name>
    <dbReference type="NCBI Taxonomy" id="1654919"/>
    <lineage>
        <taxon>Viruses</taxon>
        <taxon>Duplodnaviria</taxon>
        <taxon>Heunggongvirae</taxon>
        <taxon>Uroviricota</taxon>
        <taxon>Caudoviricetes</taxon>
        <taxon>Shandongvirus</taxon>
        <taxon>Shandongvirus H101</taxon>
    </lineage>
</organism>
<accession>A0A0H4IRP4</accession>
<proteinExistence type="predicted"/>
<keyword evidence="2" id="KW-1185">Reference proteome</keyword>